<feature type="transmembrane region" description="Helical" evidence="5">
    <location>
        <begin position="499"/>
        <end position="520"/>
    </location>
</feature>
<reference evidence="9" key="1">
    <citation type="submission" date="2023-01" db="EMBL/GenBank/DDBJ databases">
        <title>Key to firefly adult light organ development and bioluminescence: homeobox transcription factors regulate luciferase expression and transportation to peroxisome.</title>
        <authorList>
            <person name="Fu X."/>
        </authorList>
    </citation>
    <scope>NUCLEOTIDE SEQUENCE [LARGE SCALE GENOMIC DNA]</scope>
</reference>
<dbReference type="CDD" id="cd03784">
    <property type="entry name" value="GT1_Gtf-like"/>
    <property type="match status" value="2"/>
</dbReference>
<keyword evidence="9" id="KW-1185">Reference proteome</keyword>
<dbReference type="InterPro" id="IPR050271">
    <property type="entry name" value="UDP-glycosyltransferase"/>
</dbReference>
<comment type="caution">
    <text evidence="8">The sequence shown here is derived from an EMBL/GenBank/DDBJ whole genome shotgun (WGS) entry which is preliminary data.</text>
</comment>
<feature type="signal peptide" evidence="6">
    <location>
        <begin position="1"/>
        <end position="18"/>
    </location>
</feature>
<evidence type="ECO:0000256" key="1">
    <source>
        <dbReference type="ARBA" id="ARBA00009995"/>
    </source>
</evidence>
<dbReference type="GO" id="GO:0008194">
    <property type="term" value="F:UDP-glycosyltransferase activity"/>
    <property type="evidence" value="ECO:0007669"/>
    <property type="project" value="InterPro"/>
</dbReference>
<feature type="domain" description="Mutator-like transposase" evidence="7">
    <location>
        <begin position="1160"/>
        <end position="1513"/>
    </location>
</feature>
<evidence type="ECO:0000313" key="9">
    <source>
        <dbReference type="Proteomes" id="UP001353858"/>
    </source>
</evidence>
<evidence type="ECO:0000256" key="3">
    <source>
        <dbReference type="ARBA" id="ARBA00022679"/>
    </source>
</evidence>
<keyword evidence="5" id="KW-1133">Transmembrane helix</keyword>
<keyword evidence="2" id="KW-0328">Glycosyltransferase</keyword>
<dbReference type="Proteomes" id="UP001353858">
    <property type="component" value="Unassembled WGS sequence"/>
</dbReference>
<dbReference type="Gene3D" id="3.40.50.2000">
    <property type="entry name" value="Glycogen Phosphorylase B"/>
    <property type="match status" value="3"/>
</dbReference>
<dbReference type="Pfam" id="PF00201">
    <property type="entry name" value="UDPGT"/>
    <property type="match status" value="2"/>
</dbReference>
<proteinExistence type="inferred from homology"/>
<dbReference type="PROSITE" id="PS51257">
    <property type="entry name" value="PROKAR_LIPOPROTEIN"/>
    <property type="match status" value="1"/>
</dbReference>
<evidence type="ECO:0000256" key="5">
    <source>
        <dbReference type="SAM" id="Phobius"/>
    </source>
</evidence>
<dbReference type="InterPro" id="IPR002213">
    <property type="entry name" value="UDP_glucos_trans"/>
</dbReference>
<evidence type="ECO:0000313" key="8">
    <source>
        <dbReference type="EMBL" id="KAK4886917.1"/>
    </source>
</evidence>
<name>A0AAN7PHY5_9COLE</name>
<dbReference type="EMBL" id="JARPUR010000001">
    <property type="protein sequence ID" value="KAK4886917.1"/>
    <property type="molecule type" value="Genomic_DNA"/>
</dbReference>
<feature type="compositionally biased region" description="Basic and acidic residues" evidence="4">
    <location>
        <begin position="1077"/>
        <end position="1091"/>
    </location>
</feature>
<gene>
    <name evidence="8" type="ORF">RN001_003188</name>
</gene>
<feature type="chain" id="PRO_5042869347" description="Mutator-like transposase domain-containing protein" evidence="6">
    <location>
        <begin position="19"/>
        <end position="1742"/>
    </location>
</feature>
<keyword evidence="5" id="KW-0472">Membrane</keyword>
<comment type="similarity">
    <text evidence="1">Belongs to the UDP-glycosyltransferase family.</text>
</comment>
<dbReference type="PANTHER" id="PTHR48043">
    <property type="entry name" value="EG:EG0003.4 PROTEIN-RELATED"/>
    <property type="match status" value="1"/>
</dbReference>
<accession>A0AAN7PHY5</accession>
<evidence type="ECO:0000259" key="7">
    <source>
        <dbReference type="Pfam" id="PF20700"/>
    </source>
</evidence>
<dbReference type="InterPro" id="IPR035595">
    <property type="entry name" value="UDP_glycos_trans_CS"/>
</dbReference>
<dbReference type="Pfam" id="PF20700">
    <property type="entry name" value="Mutator"/>
    <property type="match status" value="1"/>
</dbReference>
<evidence type="ECO:0000256" key="2">
    <source>
        <dbReference type="ARBA" id="ARBA00022676"/>
    </source>
</evidence>
<dbReference type="InterPro" id="IPR049012">
    <property type="entry name" value="Mutator_transp_dom"/>
</dbReference>
<keyword evidence="5" id="KW-0812">Transmembrane</keyword>
<dbReference type="FunFam" id="3.40.50.2000:FF:000050">
    <property type="entry name" value="UDP-glucuronosyltransferase"/>
    <property type="match status" value="2"/>
</dbReference>
<keyword evidence="3" id="KW-0808">Transferase</keyword>
<dbReference type="PANTHER" id="PTHR48043:SF114">
    <property type="entry name" value="IP04436P-RELATED"/>
    <property type="match status" value="1"/>
</dbReference>
<feature type="region of interest" description="Disordered" evidence="4">
    <location>
        <begin position="1072"/>
        <end position="1105"/>
    </location>
</feature>
<feature type="transmembrane region" description="Helical" evidence="5">
    <location>
        <begin position="471"/>
        <end position="492"/>
    </location>
</feature>
<protein>
    <recommendedName>
        <fullName evidence="7">Mutator-like transposase domain-containing protein</fullName>
    </recommendedName>
</protein>
<keyword evidence="6" id="KW-0732">Signal</keyword>
<evidence type="ECO:0000256" key="6">
    <source>
        <dbReference type="SAM" id="SignalP"/>
    </source>
</evidence>
<evidence type="ECO:0000256" key="4">
    <source>
        <dbReference type="SAM" id="MobiDB-lite"/>
    </source>
</evidence>
<organism evidence="8 9">
    <name type="scientific">Aquatica leii</name>
    <dbReference type="NCBI Taxonomy" id="1421715"/>
    <lineage>
        <taxon>Eukaryota</taxon>
        <taxon>Metazoa</taxon>
        <taxon>Ecdysozoa</taxon>
        <taxon>Arthropoda</taxon>
        <taxon>Hexapoda</taxon>
        <taxon>Insecta</taxon>
        <taxon>Pterygota</taxon>
        <taxon>Neoptera</taxon>
        <taxon>Endopterygota</taxon>
        <taxon>Coleoptera</taxon>
        <taxon>Polyphaga</taxon>
        <taxon>Elateriformia</taxon>
        <taxon>Elateroidea</taxon>
        <taxon>Lampyridae</taxon>
        <taxon>Luciolinae</taxon>
        <taxon>Aquatica</taxon>
    </lineage>
</organism>
<dbReference type="PROSITE" id="PS00375">
    <property type="entry name" value="UDPGT"/>
    <property type="match status" value="2"/>
</dbReference>
<sequence length="1742" mass="199716">MVIKNVVVLLSLIVSASCLKILGVFPFTGRSHFNVYASLLEEISKKGHEITVMSSFPLKDKLPRYKDVFVPIPPKGELLFSFNNTVTSFQARIDKWFSPNRIKEPIKLRCHSLLTSVEYQSFLKLDQEFDLIISEYFIFNCHLTPIIDKFKIPFILIQTTQLVPWVNQWVGNPNNPAYIPIWTTDYSQRMTFIERFENTLIWVYVHLYYNYILDAQEKELFLLYGNRGSDYPDDLMYNASLIFVNSHFTLHGARPTVPNVIDIAGVHIKKTKTLPVHIEKWINESTHGVIYFSLGSMIKAHTLPEEKRNMFIGAFSRFSQRILWKWETDTMPEKPENIMIEKWMPQFDILCHPNVKAFIAHGGLLGVTESVYCGVPLIIMPQFGDQFTNAKSIETNGGGVILDYYSLNEELIFDALQTVLDPSFYKKAKELSTRFRDRPMSPLETAIYWIEYIARHGGAPHLRTAAVKMPLYQYLLLDVVLFLVLTTLLATFKMQLVQVLIVLIIFGNVNCYNILGVFLYDGESHFKVAQPLLKELSRRGHNVTVLSYFSLQDKVTGYTDITWENPKILVDISYYMNTEKFRNVLKDADKYDIIITEFFDSNCFLYPFLARNKIPFIGIESHALLPWTNDWVGNPHNPAYVPVVFLDFSYIMNFWERLENTFMWIYSNIFYNLVIKPQDYNFFRSHFENNQHLDNNVMLNTSLILTNSYFALHGSRPFVPNVVEVGGIHVETPRKLPMHIEKWINESTDGVIYFSLGSIIKGYTFPEDKRKMFINVFSRFSHRIIWKWEIDTMPDKPKNIMIQKWMPQLDILCHPNVKAFIGHGGLLGTIEAVHCGVPVIAMPQFGDQFTNSKALELNGGGVILDFHSLDEKFIFRALTTVLDPSFNKKVKELSARFRDRQVSPLETAAYWVEYVARHGGAPHLRTAAVGMPLYQYLLIDVVAFLTVIFIMFIYVFFVIFRTDFHDNDDVNELKNRIFEITELKNEFRDVNFKIITLEIDHDDEKVTNEDVTNDEFREMEEFDTKWRWKAVTVLQTGQINVATSSCNKKRSDGDRMFIDSNISTQGSIIELGNTPKNIEDPSLRHTFDKVSDSGSTSDTDHDTSIKEDFSDIGDEYISNELHDNSRYSNHSNTDSNENTDCEKLYCETEKGNNSSFSVTGRRIINISSFFSQLKSLQHKGHDCSLFDLNLISEKIEGLQSIFSFQYAMCNIIQTVKTDDPSEKHSSNLLAVLGALSTGIGYSQFSEVLAAMNIPSLSHKTYTKYHNQLSDAINNKNKELLINAAKEEALLAIQSGNVISDGVPVISVIVDGVWSKRSYRTNYTASSGVACIIGAKTKKMLYMGVRNKYCYVCARSSDTAKDYKCYKNWNSSSTAMQADIICEGFEKSLQMHNLIYGKVIGDGDSSVYRKLTVAALYGPTFIKEKIECRNHLLRNYLNKLADISKETKFQSSLRKKATSEDILRRFRIAVIKAIEYRKKEKQTVSSTANLLQKDIINGPKHTFGDHTECDKYFCKKRRVPELQACGLFEVIKTINARLANNAISLLHDVDTNAAETYNSIIAKFVGGKQINFSLKGSYETRCIAAAISYNTSGDFIRVILSELSKDAPGLHLETFCARRKKAKKTRQKGKSLKRKTFATSDTYYGPEASEFVPDIDEEIFSVKRNKFLQSLEQADKDAIFQNTILQFGCNAWQTWNYFKNFESPIQKHSALTSDMTETSVKQSSHKALQQQKLSDIIKQIKSR</sequence>
<dbReference type="SUPFAM" id="SSF53756">
    <property type="entry name" value="UDP-Glycosyltransferase/glycogen phosphorylase"/>
    <property type="match status" value="2"/>
</dbReference>
<feature type="transmembrane region" description="Helical" evidence="5">
    <location>
        <begin position="933"/>
        <end position="960"/>
    </location>
</feature>